<proteinExistence type="predicted"/>
<dbReference type="AlphaFoldDB" id="A0A833JR76"/>
<dbReference type="Proteomes" id="UP000469950">
    <property type="component" value="Unassembled WGS sequence"/>
</dbReference>
<gene>
    <name evidence="2" type="ORF">F6453_1367</name>
</gene>
<evidence type="ECO:0000313" key="2">
    <source>
        <dbReference type="EMBL" id="KAE8546121.1"/>
    </source>
</evidence>
<organism evidence="2 3">
    <name type="scientific">Marinobacter nauticus</name>
    <name type="common">Marinobacter hydrocarbonoclasticus</name>
    <name type="synonym">Marinobacter aquaeolei</name>
    <dbReference type="NCBI Taxonomy" id="2743"/>
    <lineage>
        <taxon>Bacteria</taxon>
        <taxon>Pseudomonadati</taxon>
        <taxon>Pseudomonadota</taxon>
        <taxon>Gammaproteobacteria</taxon>
        <taxon>Pseudomonadales</taxon>
        <taxon>Marinobacteraceae</taxon>
        <taxon>Marinobacter</taxon>
    </lineage>
</organism>
<sequence>MPIHEYESVRPEPTPEEDEAFEDLDRRLHPEPEWPLAGLGRNIERFGKLLQDPSSTVVDLVAAARDAGFNLRVGIQPEVEDTTDEREPEHQ</sequence>
<comment type="caution">
    <text evidence="2">The sequence shown here is derived from an EMBL/GenBank/DDBJ whole genome shotgun (WGS) entry which is preliminary data.</text>
</comment>
<accession>A0A833JR76</accession>
<dbReference type="EMBL" id="WBMP01000005">
    <property type="protein sequence ID" value="KAE8546121.1"/>
    <property type="molecule type" value="Genomic_DNA"/>
</dbReference>
<feature type="compositionally biased region" description="Basic and acidic residues" evidence="1">
    <location>
        <begin position="1"/>
        <end position="10"/>
    </location>
</feature>
<dbReference type="RefSeq" id="WP_153740358.1">
    <property type="nucleotide sequence ID" value="NZ_WBMP01000005.1"/>
</dbReference>
<protein>
    <submittedName>
        <fullName evidence="2">Uncharacterized protein</fullName>
    </submittedName>
</protein>
<evidence type="ECO:0000313" key="3">
    <source>
        <dbReference type="Proteomes" id="UP000469950"/>
    </source>
</evidence>
<evidence type="ECO:0000256" key="1">
    <source>
        <dbReference type="SAM" id="MobiDB-lite"/>
    </source>
</evidence>
<feature type="region of interest" description="Disordered" evidence="1">
    <location>
        <begin position="1"/>
        <end position="20"/>
    </location>
</feature>
<name>A0A833JR76_MARNT</name>
<reference evidence="2 3" key="1">
    <citation type="submission" date="2019-10" db="EMBL/GenBank/DDBJ databases">
        <title>Draft genome sequence of Marinobacter hydrocarbonoclasticus NCT7M from the microbiome of the marine copepod.</title>
        <authorList>
            <person name="Nuttall R."/>
            <person name="Sharma G."/>
            <person name="Moisander P."/>
        </authorList>
    </citation>
    <scope>NUCLEOTIDE SEQUENCE [LARGE SCALE GENOMIC DNA]</scope>
    <source>
        <strain evidence="2 3">NCT7M</strain>
    </source>
</reference>